<feature type="domain" description="DUF403" evidence="1">
    <location>
        <begin position="509"/>
        <end position="833"/>
    </location>
</feature>
<organism evidence="3 4">
    <name type="scientific">Methylomonas albis</name>
    <dbReference type="NCBI Taxonomy" id="1854563"/>
    <lineage>
        <taxon>Bacteria</taxon>
        <taxon>Pseudomonadati</taxon>
        <taxon>Pseudomonadota</taxon>
        <taxon>Gammaproteobacteria</taxon>
        <taxon>Methylococcales</taxon>
        <taxon>Methylococcaceae</taxon>
        <taxon>Methylomonas</taxon>
    </lineage>
</organism>
<evidence type="ECO:0000313" key="4">
    <source>
        <dbReference type="Proteomes" id="UP000652176"/>
    </source>
</evidence>
<proteinExistence type="predicted"/>
<dbReference type="Gene3D" id="3.30.1490.270">
    <property type="match status" value="1"/>
</dbReference>
<feature type="domain" description="Circularly permuted ATP-grasp type 2" evidence="2">
    <location>
        <begin position="87"/>
        <end position="463"/>
    </location>
</feature>
<dbReference type="PANTHER" id="PTHR34595">
    <property type="entry name" value="BLR5612 PROTEIN"/>
    <property type="match status" value="1"/>
</dbReference>
<dbReference type="InterPro" id="IPR051680">
    <property type="entry name" value="ATP-dep_Glu-Cys_Ligase-2"/>
</dbReference>
<reference evidence="3 4" key="1">
    <citation type="submission" date="2020-09" db="EMBL/GenBank/DDBJ databases">
        <title>Methylomonas albis sp. nov. and Methylomonas fluvii sp. nov.: Two cold-adapted methanotrophs from the River Elbe and an amended description of Methylovulum psychrotolerans strain Eb1.</title>
        <authorList>
            <person name="Bussmann I.K."/>
            <person name="Klings K.-W."/>
            <person name="Warnstedt J."/>
            <person name="Hoppert M."/>
            <person name="Saborowski A."/>
            <person name="Horn F."/>
            <person name="Liebner S."/>
        </authorList>
    </citation>
    <scope>NUCLEOTIDE SEQUENCE [LARGE SCALE GENOMIC DNA]</scope>
    <source>
        <strain evidence="3 4">EbA</strain>
    </source>
</reference>
<dbReference type="InterPro" id="IPR007296">
    <property type="entry name" value="DUF403"/>
</dbReference>
<sequence length="843" mass="93936">MKTLSTPEAFAPGYRLDKGVHDEMLDETSRVRPHWAHLMQALQLLGSREVGQRHQEALKLLRENGVTYNVYGDPDGINRPWQLDPIPLLVSGDEWFDIEAGLLQRAELLNLILADLYGPRQLIKKNLLPLELIYNHGGFLRVCDQVSLPGQHQLVLCAADLARGPDKKMWVLGDRTQAPSGAGYALENRLAMSRVLPSLFRDTHVHRLARFFQSLRAGLNAIAPGDADTPRVVVLTPGPLNETFFEHAYLASYLGYPLVQGDDLTIRDGYVWLKSLVGLQRVDVILRRVDDNYCDPLELREDSRLGVPGLLEVVRRGNVAIANPLGSGVLENPGIMPFLPGIAKYFLGQTLKLNSIATWWCGQARELNYVLANLERLVIKPIYRKPGEHSVFGHQLSRAQLTDWRARIKARPALYVGQEYESFSTVPALVTGGYEPRQTLLRCFMVARADGYTLMPGGLSRSAPKYGNMMISNQTGGISKDTWVVATEPQHPAIPAKRGGGLTGHGNALPSRAADNIFWVGRNAERAEGGVRLLRATIKKLFSNPDRDSPDYQLSLETLLRCVTSMTGTYPGFFAEDNESLLQAPEAELLAVVVDESRAGSLANTVNRMTQSGYAVRDLWSSDTWRVIDEIEEQVSEARRLGKTGLWSMQEQMDQLITTLSAFSGLVMESMTRGNGWLFLDIGRRLERGLQLVSVLRTAFAMPQSEAAETRLLESLLDTSDNLICYRQHYRSNLELASFLELLLMDPNNPRSLAYQIARLQEHVGKLPREPGTRRISPEERLLLEASCILNIANVEDLLNVSESGIREALDQQLSKIYALLAALSDTLTANYFRHGDAPQSLS</sequence>
<dbReference type="Gene3D" id="3.40.50.11290">
    <property type="match status" value="1"/>
</dbReference>
<evidence type="ECO:0000259" key="2">
    <source>
        <dbReference type="Pfam" id="PF14403"/>
    </source>
</evidence>
<dbReference type="EMBL" id="JACXSS010000001">
    <property type="protein sequence ID" value="MBD9354977.1"/>
    <property type="molecule type" value="Genomic_DNA"/>
</dbReference>
<name>A0ABR9CVV6_9GAMM</name>
<dbReference type="Pfam" id="PF04168">
    <property type="entry name" value="Alpha-E"/>
    <property type="match status" value="1"/>
</dbReference>
<keyword evidence="4" id="KW-1185">Reference proteome</keyword>
<dbReference type="RefSeq" id="WP_192373351.1">
    <property type="nucleotide sequence ID" value="NZ_CAJHIV010000001.1"/>
</dbReference>
<dbReference type="Pfam" id="PF14403">
    <property type="entry name" value="CP_ATPgrasp_2"/>
    <property type="match status" value="1"/>
</dbReference>
<accession>A0ABR9CVV6</accession>
<evidence type="ECO:0000259" key="1">
    <source>
        <dbReference type="Pfam" id="PF04168"/>
    </source>
</evidence>
<dbReference type="PANTHER" id="PTHR34595:SF2">
    <property type="entry name" value="BLR2978 PROTEIN"/>
    <property type="match status" value="1"/>
</dbReference>
<protein>
    <submittedName>
        <fullName evidence="3">Circularly permuted type 2 ATP-grasp protein</fullName>
    </submittedName>
</protein>
<evidence type="ECO:0000313" key="3">
    <source>
        <dbReference type="EMBL" id="MBD9354977.1"/>
    </source>
</evidence>
<dbReference type="SUPFAM" id="SSF56059">
    <property type="entry name" value="Glutathione synthetase ATP-binding domain-like"/>
    <property type="match status" value="1"/>
</dbReference>
<dbReference type="InterPro" id="IPR025841">
    <property type="entry name" value="CP_ATPgrasp_2"/>
</dbReference>
<comment type="caution">
    <text evidence="3">The sequence shown here is derived from an EMBL/GenBank/DDBJ whole genome shotgun (WGS) entry which is preliminary data.</text>
</comment>
<gene>
    <name evidence="3" type="ORF">IE877_03610</name>
</gene>
<dbReference type="Proteomes" id="UP000652176">
    <property type="component" value="Unassembled WGS sequence"/>
</dbReference>